<proteinExistence type="predicted"/>
<comment type="caution">
    <text evidence="1">The sequence shown here is derived from an EMBL/GenBank/DDBJ whole genome shotgun (WGS) entry which is preliminary data.</text>
</comment>
<name>A0AAD9JIP5_9ANNE</name>
<reference evidence="1" key="1">
    <citation type="journal article" date="2023" name="Mol. Biol. Evol.">
        <title>Third-Generation Sequencing Reveals the Adaptive Role of the Epigenome in Three Deep-Sea Polychaetes.</title>
        <authorList>
            <person name="Perez M."/>
            <person name="Aroh O."/>
            <person name="Sun Y."/>
            <person name="Lan Y."/>
            <person name="Juniper S.K."/>
            <person name="Young C.R."/>
            <person name="Angers B."/>
            <person name="Qian P.Y."/>
        </authorList>
    </citation>
    <scope>NUCLEOTIDE SEQUENCE</scope>
    <source>
        <strain evidence="1">P08H-3</strain>
    </source>
</reference>
<gene>
    <name evidence="1" type="ORF">LSH36_285g00009</name>
</gene>
<evidence type="ECO:0000313" key="1">
    <source>
        <dbReference type="EMBL" id="KAK2153796.1"/>
    </source>
</evidence>
<dbReference type="AlphaFoldDB" id="A0AAD9JIP5"/>
<dbReference type="Proteomes" id="UP001208570">
    <property type="component" value="Unassembled WGS sequence"/>
</dbReference>
<protein>
    <submittedName>
        <fullName evidence="1">Uncharacterized protein</fullName>
    </submittedName>
</protein>
<dbReference type="EMBL" id="JAODUP010000285">
    <property type="protein sequence ID" value="KAK2153796.1"/>
    <property type="molecule type" value="Genomic_DNA"/>
</dbReference>
<evidence type="ECO:0000313" key="2">
    <source>
        <dbReference type="Proteomes" id="UP001208570"/>
    </source>
</evidence>
<keyword evidence="2" id="KW-1185">Reference proteome</keyword>
<sequence length="194" mass="22663">MDYVRLRALPAPSTEEHACDVPLNVSKLESAAPDAAEQTPKPIIFDKIPIHRSSRSIKPTKIRYYTSASKDWYQKTTVVGHNIIDNRLADTQLRRLRFWTYTRNFTGPSPLTLYRHCQQVYDPVHYLLNCPAYPKHRRILKSHLRPEYYKLPDRHLAALLIRKSTFLPDIITPLLQKDPYIYQGQIRPPLWTSG</sequence>
<accession>A0AAD9JIP5</accession>
<organism evidence="1 2">
    <name type="scientific">Paralvinella palmiformis</name>
    <dbReference type="NCBI Taxonomy" id="53620"/>
    <lineage>
        <taxon>Eukaryota</taxon>
        <taxon>Metazoa</taxon>
        <taxon>Spiralia</taxon>
        <taxon>Lophotrochozoa</taxon>
        <taxon>Annelida</taxon>
        <taxon>Polychaeta</taxon>
        <taxon>Sedentaria</taxon>
        <taxon>Canalipalpata</taxon>
        <taxon>Terebellida</taxon>
        <taxon>Terebelliformia</taxon>
        <taxon>Alvinellidae</taxon>
        <taxon>Paralvinella</taxon>
    </lineage>
</organism>